<evidence type="ECO:0000256" key="1">
    <source>
        <dbReference type="SAM" id="MobiDB-lite"/>
    </source>
</evidence>
<name>A0A443S3W9_9ACAR</name>
<dbReference type="VEuPathDB" id="VectorBase:LDEU009808"/>
<organism evidence="2 3">
    <name type="scientific">Leptotrombidium deliense</name>
    <dbReference type="NCBI Taxonomy" id="299467"/>
    <lineage>
        <taxon>Eukaryota</taxon>
        <taxon>Metazoa</taxon>
        <taxon>Ecdysozoa</taxon>
        <taxon>Arthropoda</taxon>
        <taxon>Chelicerata</taxon>
        <taxon>Arachnida</taxon>
        <taxon>Acari</taxon>
        <taxon>Acariformes</taxon>
        <taxon>Trombidiformes</taxon>
        <taxon>Prostigmata</taxon>
        <taxon>Anystina</taxon>
        <taxon>Parasitengona</taxon>
        <taxon>Trombiculoidea</taxon>
        <taxon>Trombiculidae</taxon>
        <taxon>Leptotrombidium</taxon>
    </lineage>
</organism>
<dbReference type="AlphaFoldDB" id="A0A443S3W9"/>
<accession>A0A443S3W9</accession>
<evidence type="ECO:0000313" key="2">
    <source>
        <dbReference type="EMBL" id="RWS22232.1"/>
    </source>
</evidence>
<sequence>MDGYGGPPLGGPLPSTILTFGKSDNSPTGTGTPVTPSTTAKDPYAVINPKVLAAGSSRPREPSTVIQNNGGWPIGFESAISGKYSLFTFLLRYVIKCIEHRFEPQHSVLIAILIRN</sequence>
<evidence type="ECO:0000313" key="3">
    <source>
        <dbReference type="Proteomes" id="UP000288716"/>
    </source>
</evidence>
<proteinExistence type="predicted"/>
<reference evidence="2 3" key="1">
    <citation type="journal article" date="2018" name="Gigascience">
        <title>Genomes of trombidid mites reveal novel predicted allergens and laterally-transferred genes associated with secondary metabolism.</title>
        <authorList>
            <person name="Dong X."/>
            <person name="Chaisiri K."/>
            <person name="Xia D."/>
            <person name="Armstrong S.D."/>
            <person name="Fang Y."/>
            <person name="Donnelly M.J."/>
            <person name="Kadowaki T."/>
            <person name="McGarry J.W."/>
            <person name="Darby A.C."/>
            <person name="Makepeace B.L."/>
        </authorList>
    </citation>
    <scope>NUCLEOTIDE SEQUENCE [LARGE SCALE GENOMIC DNA]</scope>
    <source>
        <strain evidence="2">UoL-UT</strain>
    </source>
</reference>
<feature type="compositionally biased region" description="Polar residues" evidence="1">
    <location>
        <begin position="16"/>
        <end position="25"/>
    </location>
</feature>
<dbReference type="OrthoDB" id="6531894at2759"/>
<protein>
    <submittedName>
        <fullName evidence="2">Uncharacterized protein</fullName>
    </submittedName>
</protein>
<comment type="caution">
    <text evidence="2">The sequence shown here is derived from an EMBL/GenBank/DDBJ whole genome shotgun (WGS) entry which is preliminary data.</text>
</comment>
<dbReference type="Proteomes" id="UP000288716">
    <property type="component" value="Unassembled WGS sequence"/>
</dbReference>
<feature type="compositionally biased region" description="Low complexity" evidence="1">
    <location>
        <begin position="26"/>
        <end position="39"/>
    </location>
</feature>
<feature type="region of interest" description="Disordered" evidence="1">
    <location>
        <begin position="1"/>
        <end position="41"/>
    </location>
</feature>
<keyword evidence="3" id="KW-1185">Reference proteome</keyword>
<gene>
    <name evidence="2" type="ORF">B4U80_01031</name>
</gene>
<dbReference type="EMBL" id="NCKV01009412">
    <property type="protein sequence ID" value="RWS22232.1"/>
    <property type="molecule type" value="Genomic_DNA"/>
</dbReference>